<dbReference type="PATRIC" id="fig|913848.6.peg.1002"/>
<dbReference type="Pfam" id="PF02734">
    <property type="entry name" value="Dak2"/>
    <property type="match status" value="1"/>
</dbReference>
<dbReference type="GO" id="GO:0047324">
    <property type="term" value="F:phosphoenolpyruvate-glycerone phosphotransferase activity"/>
    <property type="evidence" value="ECO:0007669"/>
    <property type="project" value="UniProtKB-EC"/>
</dbReference>
<evidence type="ECO:0000256" key="8">
    <source>
        <dbReference type="ARBA" id="ARBA00055771"/>
    </source>
</evidence>
<dbReference type="Proteomes" id="UP000051181">
    <property type="component" value="Unassembled WGS sequence"/>
</dbReference>
<protein>
    <recommendedName>
        <fullName evidence="3">phosphoenolpyruvate--glycerone phosphotransferase</fullName>
        <ecNumber evidence="3">2.7.1.121</ecNumber>
    </recommendedName>
</protein>
<keyword evidence="5 10" id="KW-0418">Kinase</keyword>
<dbReference type="InterPro" id="IPR050861">
    <property type="entry name" value="Dihydroxyacetone_Kinase"/>
</dbReference>
<dbReference type="PANTHER" id="PTHR28629">
    <property type="entry name" value="TRIOKINASE/FMN CYCLASE"/>
    <property type="match status" value="1"/>
</dbReference>
<dbReference type="NCBIfam" id="TIGR02365">
    <property type="entry name" value="dha_L_ycgS"/>
    <property type="match status" value="1"/>
</dbReference>
<evidence type="ECO:0000259" key="9">
    <source>
        <dbReference type="PROSITE" id="PS51480"/>
    </source>
</evidence>
<dbReference type="PROSITE" id="PS51480">
    <property type="entry name" value="DHAL"/>
    <property type="match status" value="1"/>
</dbReference>
<dbReference type="InterPro" id="IPR036117">
    <property type="entry name" value="DhaL_dom_sf"/>
</dbReference>
<evidence type="ECO:0000256" key="5">
    <source>
        <dbReference type="ARBA" id="ARBA00022777"/>
    </source>
</evidence>
<evidence type="ECO:0000256" key="3">
    <source>
        <dbReference type="ARBA" id="ARBA00012095"/>
    </source>
</evidence>
<dbReference type="GO" id="GO:0005829">
    <property type="term" value="C:cytosol"/>
    <property type="evidence" value="ECO:0007669"/>
    <property type="project" value="TreeGrafter"/>
</dbReference>
<dbReference type="RefSeq" id="WP_004562511.1">
    <property type="nucleotide sequence ID" value="NZ_AZCN01000024.1"/>
</dbReference>
<dbReference type="SUPFAM" id="SSF101473">
    <property type="entry name" value="DhaL-like"/>
    <property type="match status" value="1"/>
</dbReference>
<dbReference type="FunFam" id="1.25.40.340:FF:000002">
    <property type="entry name" value="Dihydroxyacetone kinase, L subunit"/>
    <property type="match status" value="1"/>
</dbReference>
<dbReference type="GO" id="GO:0019563">
    <property type="term" value="P:glycerol catabolic process"/>
    <property type="evidence" value="ECO:0007669"/>
    <property type="project" value="TreeGrafter"/>
</dbReference>
<accession>A0A0R1FDN0</accession>
<dbReference type="InterPro" id="IPR004007">
    <property type="entry name" value="DhaL_dom"/>
</dbReference>
<comment type="pathway">
    <text evidence="2">Polyol metabolism; glycerol degradation.</text>
</comment>
<feature type="domain" description="DhaL" evidence="9">
    <location>
        <begin position="6"/>
        <end position="190"/>
    </location>
</feature>
<dbReference type="GO" id="GO:0004371">
    <property type="term" value="F:glycerone kinase activity"/>
    <property type="evidence" value="ECO:0007669"/>
    <property type="project" value="InterPro"/>
</dbReference>
<comment type="catalytic activity">
    <reaction evidence="1">
        <text>dihydroxyacetone + phosphoenolpyruvate = dihydroxyacetone phosphate + pyruvate</text>
        <dbReference type="Rhea" id="RHEA:18381"/>
        <dbReference type="ChEBI" id="CHEBI:15361"/>
        <dbReference type="ChEBI" id="CHEBI:16016"/>
        <dbReference type="ChEBI" id="CHEBI:57642"/>
        <dbReference type="ChEBI" id="CHEBI:58702"/>
        <dbReference type="EC" id="2.7.1.121"/>
    </reaction>
</comment>
<dbReference type="SMART" id="SM01120">
    <property type="entry name" value="Dak2"/>
    <property type="match status" value="1"/>
</dbReference>
<reference evidence="10 11" key="1">
    <citation type="journal article" date="2015" name="Genome Announc.">
        <title>Expanding the biotechnology potential of lactobacilli through comparative genomics of 213 strains and associated genera.</title>
        <authorList>
            <person name="Sun Z."/>
            <person name="Harris H.M."/>
            <person name="McCann A."/>
            <person name="Guo C."/>
            <person name="Argimon S."/>
            <person name="Zhang W."/>
            <person name="Yang X."/>
            <person name="Jeffery I.B."/>
            <person name="Cooney J.C."/>
            <person name="Kagawa T.F."/>
            <person name="Liu W."/>
            <person name="Song Y."/>
            <person name="Salvetti E."/>
            <person name="Wrobel A."/>
            <person name="Rasinkangas P."/>
            <person name="Parkhill J."/>
            <person name="Rea M.C."/>
            <person name="O'Sullivan O."/>
            <person name="Ritari J."/>
            <person name="Douillard F.P."/>
            <person name="Paul Ross R."/>
            <person name="Yang R."/>
            <person name="Briner A.E."/>
            <person name="Felis G.E."/>
            <person name="de Vos W.M."/>
            <person name="Barrangou R."/>
            <person name="Klaenhammer T.R."/>
            <person name="Caufield P.W."/>
            <person name="Cui Y."/>
            <person name="Zhang H."/>
            <person name="O'Toole P.W."/>
        </authorList>
    </citation>
    <scope>NUCLEOTIDE SEQUENCE [LARGE SCALE GENOMIC DNA]</scope>
    <source>
        <strain evidence="10 11">DSM 20001</strain>
    </source>
</reference>
<dbReference type="GeneID" id="65916089"/>
<evidence type="ECO:0000313" key="10">
    <source>
        <dbReference type="EMBL" id="KRK17362.1"/>
    </source>
</evidence>
<sequence>MTLTLEDTLKWLHGFDATVTAQKAYLSELDTPIGDGDHGNNLARGAAAIEDALSKQAPADLTAALKTIAMALVSKVGGASGALYGTAFLEMAKASRETQDVAELLAAGLAGIQKRGGATTGEKTMVDVWAPVVAAAKAGNLTEQVITDAVQATEPMKATKGRASYVGDNSIGHLDPGSVSSGYLFSELLKAGVTA</sequence>
<proteinExistence type="predicted"/>
<dbReference type="InterPro" id="IPR012737">
    <property type="entry name" value="DhaK_L_YcgS"/>
</dbReference>
<evidence type="ECO:0000256" key="2">
    <source>
        <dbReference type="ARBA" id="ARBA00004745"/>
    </source>
</evidence>
<organism evidence="10 11">
    <name type="scientific">Loigolactobacillus coryniformis subsp. coryniformis KCTC 3167 = DSM 20001</name>
    <dbReference type="NCBI Taxonomy" id="913848"/>
    <lineage>
        <taxon>Bacteria</taxon>
        <taxon>Bacillati</taxon>
        <taxon>Bacillota</taxon>
        <taxon>Bacilli</taxon>
        <taxon>Lactobacillales</taxon>
        <taxon>Lactobacillaceae</taxon>
        <taxon>Loigolactobacillus</taxon>
    </lineage>
</organism>
<dbReference type="EC" id="2.7.1.121" evidence="3"/>
<dbReference type="eggNOG" id="COG1461">
    <property type="taxonomic scope" value="Bacteria"/>
</dbReference>
<dbReference type="PANTHER" id="PTHR28629:SF4">
    <property type="entry name" value="TRIOKINASE_FMN CYCLASE"/>
    <property type="match status" value="1"/>
</dbReference>
<keyword evidence="4" id="KW-0808">Transferase</keyword>
<dbReference type="AlphaFoldDB" id="A0A0R1FDN0"/>
<evidence type="ECO:0000256" key="1">
    <source>
        <dbReference type="ARBA" id="ARBA00001113"/>
    </source>
</evidence>
<comment type="function">
    <text evidence="8">ADP-binding subunit of the dihydroxyacetone kinase, which is responsible for the phosphoenolpyruvate (PEP)-dependent phosphorylation of dihydroxyacetone. DhaL-ADP is converted to DhaL-ATP via a phosphoryl group transfer from DhaM and transmits it to dihydroxyacetone binds to DhaK.</text>
</comment>
<dbReference type="EMBL" id="AZCN01000024">
    <property type="protein sequence ID" value="KRK17362.1"/>
    <property type="molecule type" value="Genomic_DNA"/>
</dbReference>
<evidence type="ECO:0000256" key="4">
    <source>
        <dbReference type="ARBA" id="ARBA00022679"/>
    </source>
</evidence>
<comment type="subunit">
    <text evidence="7">Homodimer. The dihydroxyacetone kinase complex is composed of a homodimer of DhaM, a homodimer of DhaK and the subunit DhaL.</text>
</comment>
<comment type="caution">
    <text evidence="10">The sequence shown here is derived from an EMBL/GenBank/DDBJ whole genome shotgun (WGS) entry which is preliminary data.</text>
</comment>
<keyword evidence="6" id="KW-0319">Glycerol metabolism</keyword>
<evidence type="ECO:0000256" key="6">
    <source>
        <dbReference type="ARBA" id="ARBA00022798"/>
    </source>
</evidence>
<dbReference type="Gene3D" id="1.25.40.340">
    <property type="match status" value="1"/>
</dbReference>
<gene>
    <name evidence="10" type="ORF">FD22_GL000970</name>
</gene>
<name>A0A0R1FDN0_9LACO</name>
<evidence type="ECO:0000256" key="7">
    <source>
        <dbReference type="ARBA" id="ARBA00046577"/>
    </source>
</evidence>
<evidence type="ECO:0000313" key="11">
    <source>
        <dbReference type="Proteomes" id="UP000051181"/>
    </source>
</evidence>